<reference evidence="5" key="1">
    <citation type="submission" date="2021-02" db="EMBL/GenBank/DDBJ databases">
        <authorList>
            <person name="Bekaert M."/>
        </authorList>
    </citation>
    <scope>NUCLEOTIDE SEQUENCE</scope>
    <source>
        <strain evidence="5">IoA-00</strain>
    </source>
</reference>
<keyword evidence="3" id="KW-0732">Signal</keyword>
<dbReference type="PRINTS" id="PR00007">
    <property type="entry name" value="COMPLEMNTC1Q"/>
</dbReference>
<keyword evidence="6" id="KW-1185">Reference proteome</keyword>
<evidence type="ECO:0000313" key="6">
    <source>
        <dbReference type="Proteomes" id="UP000675881"/>
    </source>
</evidence>
<comment type="subcellular location">
    <subcellularLocation>
        <location evidence="1">Secreted</location>
    </subcellularLocation>
</comment>
<evidence type="ECO:0000313" key="5">
    <source>
        <dbReference type="EMBL" id="CAF2892096.1"/>
    </source>
</evidence>
<dbReference type="AlphaFoldDB" id="A0A7R8CQ56"/>
<protein>
    <submittedName>
        <fullName evidence="5">C1QL</fullName>
    </submittedName>
</protein>
<accession>A0A7R8CQ56</accession>
<keyword evidence="4" id="KW-0175">Coiled coil</keyword>
<dbReference type="PANTHER" id="PTHR22923:SF116">
    <property type="entry name" value="C1Q DOMAIN-CONTAINING PROTEIN"/>
    <property type="match status" value="1"/>
</dbReference>
<gene>
    <name evidence="5" type="ORF">LSAA_7053</name>
</gene>
<dbReference type="InterPro" id="IPR008983">
    <property type="entry name" value="Tumour_necrosis_fac-like_dom"/>
</dbReference>
<feature type="coiled-coil region" evidence="4">
    <location>
        <begin position="328"/>
        <end position="355"/>
    </location>
</feature>
<organism evidence="5 6">
    <name type="scientific">Lepeophtheirus salmonis</name>
    <name type="common">Salmon louse</name>
    <name type="synonym">Caligus salmonis</name>
    <dbReference type="NCBI Taxonomy" id="72036"/>
    <lineage>
        <taxon>Eukaryota</taxon>
        <taxon>Metazoa</taxon>
        <taxon>Ecdysozoa</taxon>
        <taxon>Arthropoda</taxon>
        <taxon>Crustacea</taxon>
        <taxon>Multicrustacea</taxon>
        <taxon>Hexanauplia</taxon>
        <taxon>Copepoda</taxon>
        <taxon>Siphonostomatoida</taxon>
        <taxon>Caligidae</taxon>
        <taxon>Lepeophtheirus</taxon>
    </lineage>
</organism>
<name>A0A7R8CQ56_LEPSM</name>
<dbReference type="GO" id="GO:0005576">
    <property type="term" value="C:extracellular region"/>
    <property type="evidence" value="ECO:0007669"/>
    <property type="project" value="UniProtKB-SubCell"/>
</dbReference>
<dbReference type="PROSITE" id="PS50871">
    <property type="entry name" value="C1Q"/>
    <property type="match status" value="1"/>
</dbReference>
<proteinExistence type="predicted"/>
<dbReference type="OrthoDB" id="6349811at2759"/>
<dbReference type="Pfam" id="PF00386">
    <property type="entry name" value="C1q"/>
    <property type="match status" value="1"/>
</dbReference>
<evidence type="ECO:0000256" key="2">
    <source>
        <dbReference type="ARBA" id="ARBA00022525"/>
    </source>
</evidence>
<dbReference type="InterPro" id="IPR001073">
    <property type="entry name" value="C1q_dom"/>
</dbReference>
<dbReference type="InterPro" id="IPR050822">
    <property type="entry name" value="Cerebellin_Synaptic_Org"/>
</dbReference>
<evidence type="ECO:0000256" key="3">
    <source>
        <dbReference type="ARBA" id="ARBA00022729"/>
    </source>
</evidence>
<evidence type="ECO:0000256" key="4">
    <source>
        <dbReference type="SAM" id="Coils"/>
    </source>
</evidence>
<dbReference type="EMBL" id="HG994582">
    <property type="protein sequence ID" value="CAF2892096.1"/>
    <property type="molecule type" value="Genomic_DNA"/>
</dbReference>
<sequence length="481" mass="56213">MKRDQDTNQEFYEEQKKHEKMLRKKFEKELRAIRAERSKLIFSKKLSRRGSLHFTELIENLPENIDPDIFGLFHALKDKEDEYTKKLNNIIKKEQDIKADEKLIRDEKDIILQSIEKLGMAEKEVNEKLTVLQNMFETTSEMREECLELLEETSYKENNIFICVKKLRNKAIQIRKKQKSLETQTKNIRKEREKLRNLGIRTDADGQNPIHSSAMDFQKVKEDALKSSKYLQREILIKIHSTKRKLLLDRRKSNLPQLPCQSILFDANQLEILIHQLEKLLDDQSKSFSKDVSSLSNALIQNQIQPISKIYTDILLVLKDTEVFRDRLKRYEKSIENLSYQMDSVLSNVNQLQKESKKFIFDAVRYQDFTCNGNLTYEKSIVNEGNGLNVTTGVFTAPYKGFYLFNFHANTITGNDALILFRRNGETFAGSYDTDNFNRNTISQSAIVLLKENDSVWIDVISGGVRSNDNIYLHFIGILLK</sequence>
<evidence type="ECO:0000256" key="1">
    <source>
        <dbReference type="ARBA" id="ARBA00004613"/>
    </source>
</evidence>
<keyword evidence="2" id="KW-0964">Secreted</keyword>
<dbReference type="Proteomes" id="UP000675881">
    <property type="component" value="Chromosome 3"/>
</dbReference>
<dbReference type="SMART" id="SM00110">
    <property type="entry name" value="C1Q"/>
    <property type="match status" value="1"/>
</dbReference>
<dbReference type="Gene3D" id="2.60.120.40">
    <property type="match status" value="1"/>
</dbReference>
<dbReference type="PANTHER" id="PTHR22923">
    <property type="entry name" value="CEREBELLIN-RELATED"/>
    <property type="match status" value="1"/>
</dbReference>
<dbReference type="SUPFAM" id="SSF49842">
    <property type="entry name" value="TNF-like"/>
    <property type="match status" value="1"/>
</dbReference>
<feature type="coiled-coil region" evidence="4">
    <location>
        <begin position="164"/>
        <end position="201"/>
    </location>
</feature>